<name>A0ABU1W606_9GAMM</name>
<evidence type="ECO:0000313" key="2">
    <source>
        <dbReference type="EMBL" id="MDR7133008.1"/>
    </source>
</evidence>
<comment type="caution">
    <text evidence="2">The sequence shown here is derived from an EMBL/GenBank/DDBJ whole genome shotgun (WGS) entry which is preliminary data.</text>
</comment>
<feature type="signal peptide" evidence="1">
    <location>
        <begin position="1"/>
        <end position="24"/>
    </location>
</feature>
<proteinExistence type="predicted"/>
<keyword evidence="1" id="KW-0732">Signal</keyword>
<evidence type="ECO:0000313" key="3">
    <source>
        <dbReference type="Proteomes" id="UP001251524"/>
    </source>
</evidence>
<evidence type="ECO:0000256" key="1">
    <source>
        <dbReference type="SAM" id="SignalP"/>
    </source>
</evidence>
<dbReference type="EMBL" id="JAVDVY010000001">
    <property type="protein sequence ID" value="MDR7133008.1"/>
    <property type="molecule type" value="Genomic_DNA"/>
</dbReference>
<protein>
    <recommendedName>
        <fullName evidence="4">DUF3261 domain-containing protein</fullName>
    </recommendedName>
</protein>
<organism evidence="2 3">
    <name type="scientific">Lysobacter niastensis</name>
    <dbReference type="NCBI Taxonomy" id="380629"/>
    <lineage>
        <taxon>Bacteria</taxon>
        <taxon>Pseudomonadati</taxon>
        <taxon>Pseudomonadota</taxon>
        <taxon>Gammaproteobacteria</taxon>
        <taxon>Lysobacterales</taxon>
        <taxon>Lysobacteraceae</taxon>
        <taxon>Lysobacter</taxon>
    </lineage>
</organism>
<evidence type="ECO:0008006" key="4">
    <source>
        <dbReference type="Google" id="ProtNLM"/>
    </source>
</evidence>
<reference evidence="2 3" key="1">
    <citation type="submission" date="2023-07" db="EMBL/GenBank/DDBJ databases">
        <title>Sorghum-associated microbial communities from plants grown in Nebraska, USA.</title>
        <authorList>
            <person name="Schachtman D."/>
        </authorList>
    </citation>
    <scope>NUCLEOTIDE SEQUENCE [LARGE SCALE GENOMIC DNA]</scope>
    <source>
        <strain evidence="2 3">BE198</strain>
    </source>
</reference>
<dbReference type="PROSITE" id="PS51257">
    <property type="entry name" value="PROKAR_LIPOPROTEIN"/>
    <property type="match status" value="1"/>
</dbReference>
<dbReference type="Pfam" id="PF11659">
    <property type="entry name" value="DUF3261"/>
    <property type="match status" value="1"/>
</dbReference>
<dbReference type="Proteomes" id="UP001251524">
    <property type="component" value="Unassembled WGS sequence"/>
</dbReference>
<dbReference type="RefSeq" id="WP_430539471.1">
    <property type="nucleotide sequence ID" value="NZ_JAVDVY010000001.1"/>
</dbReference>
<keyword evidence="3" id="KW-1185">Reference proteome</keyword>
<dbReference type="InterPro" id="IPR021675">
    <property type="entry name" value="DUF3261"/>
</dbReference>
<accession>A0ABU1W606</accession>
<sequence length="181" mass="20057">MRRLIALLLSAALAACTATPPRVAASVPELRLAPSALGHELSLQQQLHFSFGQQQRDLDALLEVDAQEVRLAVQALGQSGVRLSWDGEHLQQQRAPWLPASVRGERVLADLQFTLWPAEAIRAALPAPWTLQEDGSVRRLMRDGAVWLQVERQGEGRYLLDNRADGYRLQIESVGQEVQAP</sequence>
<feature type="chain" id="PRO_5045567105" description="DUF3261 domain-containing protein" evidence="1">
    <location>
        <begin position="25"/>
        <end position="181"/>
    </location>
</feature>
<gene>
    <name evidence="2" type="ORF">J2X06_000192</name>
</gene>